<evidence type="ECO:0000256" key="18">
    <source>
        <dbReference type="ARBA" id="ARBA00023264"/>
    </source>
</evidence>
<dbReference type="GO" id="GO:0016024">
    <property type="term" value="P:CDP-diacylglycerol biosynthetic process"/>
    <property type="evidence" value="ECO:0007669"/>
    <property type="project" value="TreeGrafter"/>
</dbReference>
<keyword evidence="14" id="KW-0443">Lipid metabolism</keyword>
<keyword evidence="11" id="KW-0548">Nucleotidyltransferase</keyword>
<dbReference type="Pfam" id="PF09139">
    <property type="entry name" value="Tam41_Mmp37"/>
    <property type="match status" value="1"/>
</dbReference>
<dbReference type="AlphaFoldDB" id="A0AAV2MQ14"/>
<evidence type="ECO:0000256" key="12">
    <source>
        <dbReference type="ARBA" id="ARBA00022792"/>
    </source>
</evidence>
<comment type="cofactor">
    <cofactor evidence="1">
        <name>Mg(2+)</name>
        <dbReference type="ChEBI" id="CHEBI:18420"/>
    </cofactor>
</comment>
<evidence type="ECO:0000256" key="4">
    <source>
        <dbReference type="ARBA" id="ARBA00005119"/>
    </source>
</evidence>
<evidence type="ECO:0000256" key="19">
    <source>
        <dbReference type="ARBA" id="ARBA00029893"/>
    </source>
</evidence>
<evidence type="ECO:0000256" key="6">
    <source>
        <dbReference type="ARBA" id="ARBA00005458"/>
    </source>
</evidence>
<accession>A0AAV2MQ14</accession>
<keyword evidence="12" id="KW-0999">Mitochondrion inner membrane</keyword>
<evidence type="ECO:0000256" key="16">
    <source>
        <dbReference type="ARBA" id="ARBA00023136"/>
    </source>
</evidence>
<comment type="pathway">
    <text evidence="4">Phospholipid metabolism; CDP-diacylglycerol biosynthesis; CDP-diacylglycerol from sn-glycerol 3-phosphate: step 3/3.</text>
</comment>
<keyword evidence="10" id="KW-0808">Transferase</keyword>
<sequence length="321" mass="32738">MTLPVLQNTGVLYRRVLAQFPQDISLAFAYGSGVFRQHGTSQGQMDKNMLDFVFAVDDPVTWHTLNLLQNRKHYSILKLLGPTKISTIQDEHGASVYYNTLVPVDGKVIKYGVISTDSLIQDLLHWNTLYVAGRLHKPNTYPLGGGVRGGGGPGGGGGGRYGMSRGGGCGGWLGGGGGGCGRWGGGGGGGWGGVLGGWVVGGGGGGGGGGGLGGGGGGGGGWGGGGGGGLCGGWIGFGCPIMTGRAQPSESSPGGPACPPAGLLAEAHGLATCSDMESAWSHMAWPLRWGAHCVSPRDTQLHLHYPSEQHYDSRRKPQTQT</sequence>
<evidence type="ECO:0000256" key="17">
    <source>
        <dbReference type="ARBA" id="ARBA00023209"/>
    </source>
</evidence>
<dbReference type="PANTHER" id="PTHR13619">
    <property type="entry name" value="PHOSPHATIDATE CYTIDYLYLTRANSFERASE, MITOCHONDRIAL"/>
    <property type="match status" value="1"/>
</dbReference>
<dbReference type="GO" id="GO:0005743">
    <property type="term" value="C:mitochondrial inner membrane"/>
    <property type="evidence" value="ECO:0007669"/>
    <property type="project" value="UniProtKB-SubCell"/>
</dbReference>
<evidence type="ECO:0000313" key="22">
    <source>
        <dbReference type="Proteomes" id="UP001497482"/>
    </source>
</evidence>
<evidence type="ECO:0000256" key="11">
    <source>
        <dbReference type="ARBA" id="ARBA00022695"/>
    </source>
</evidence>
<dbReference type="GO" id="GO:0032049">
    <property type="term" value="P:cardiolipin biosynthetic process"/>
    <property type="evidence" value="ECO:0007669"/>
    <property type="project" value="InterPro"/>
</dbReference>
<keyword evidence="16" id="KW-0472">Membrane</keyword>
<evidence type="ECO:0000256" key="10">
    <source>
        <dbReference type="ARBA" id="ARBA00022679"/>
    </source>
</evidence>
<comment type="pathway">
    <text evidence="5">Lipid metabolism.</text>
</comment>
<evidence type="ECO:0000256" key="20">
    <source>
        <dbReference type="ARBA" id="ARBA00031502"/>
    </source>
</evidence>
<evidence type="ECO:0000256" key="13">
    <source>
        <dbReference type="ARBA" id="ARBA00022842"/>
    </source>
</evidence>
<comment type="similarity">
    <text evidence="6">Belongs to the TAM41 family.</text>
</comment>
<keyword evidence="18" id="KW-1208">Phospholipid metabolism</keyword>
<evidence type="ECO:0000256" key="15">
    <source>
        <dbReference type="ARBA" id="ARBA00023128"/>
    </source>
</evidence>
<gene>
    <name evidence="21" type="ORF">KC01_LOCUS41269</name>
</gene>
<comment type="subcellular location">
    <subcellularLocation>
        <location evidence="3">Mitochondrion inner membrane</location>
        <topology evidence="3">Peripheral membrane protein</topology>
        <orientation evidence="3">Matrix side</orientation>
    </subcellularLocation>
</comment>
<reference evidence="21 22" key="1">
    <citation type="submission" date="2024-04" db="EMBL/GenBank/DDBJ databases">
        <authorList>
            <person name="Waldvogel A.-M."/>
            <person name="Schoenle A."/>
        </authorList>
    </citation>
    <scope>NUCLEOTIDE SEQUENCE [LARGE SCALE GENOMIC DNA]</scope>
</reference>
<keyword evidence="9" id="KW-0444">Lipid biosynthesis</keyword>
<protein>
    <recommendedName>
        <fullName evidence="8">Phosphatidate cytidylyltransferase, mitochondrial</fullName>
        <ecNumber evidence="7">2.7.7.41</ecNumber>
    </recommendedName>
    <alternativeName>
        <fullName evidence="19">CDP-diacylglycerol synthase</fullName>
    </alternativeName>
    <alternativeName>
        <fullName evidence="20">Mitochondrial translocator assembly and maintenance protein 41 homolog</fullName>
    </alternativeName>
</protein>
<keyword evidence="22" id="KW-1185">Reference proteome</keyword>
<dbReference type="GO" id="GO:0004605">
    <property type="term" value="F:phosphatidate cytidylyltransferase activity"/>
    <property type="evidence" value="ECO:0007669"/>
    <property type="project" value="UniProtKB-EC"/>
</dbReference>
<dbReference type="InterPro" id="IPR015222">
    <property type="entry name" value="Tam41"/>
</dbReference>
<dbReference type="EC" id="2.7.7.41" evidence="7"/>
<evidence type="ECO:0000313" key="21">
    <source>
        <dbReference type="EMBL" id="CAL1615292.1"/>
    </source>
</evidence>
<name>A0AAV2MQ14_KNICA</name>
<proteinExistence type="inferred from homology"/>
<keyword evidence="13" id="KW-0460">Magnesium</keyword>
<dbReference type="EMBL" id="OZ035831">
    <property type="protein sequence ID" value="CAL1615292.1"/>
    <property type="molecule type" value="Genomic_DNA"/>
</dbReference>
<evidence type="ECO:0000256" key="2">
    <source>
        <dbReference type="ARBA" id="ARBA00003203"/>
    </source>
</evidence>
<organism evidence="21 22">
    <name type="scientific">Knipowitschia caucasica</name>
    <name type="common">Caucasian dwarf goby</name>
    <name type="synonym">Pomatoschistus caucasicus</name>
    <dbReference type="NCBI Taxonomy" id="637954"/>
    <lineage>
        <taxon>Eukaryota</taxon>
        <taxon>Metazoa</taxon>
        <taxon>Chordata</taxon>
        <taxon>Craniata</taxon>
        <taxon>Vertebrata</taxon>
        <taxon>Euteleostomi</taxon>
        <taxon>Actinopterygii</taxon>
        <taxon>Neopterygii</taxon>
        <taxon>Teleostei</taxon>
        <taxon>Neoteleostei</taxon>
        <taxon>Acanthomorphata</taxon>
        <taxon>Gobiaria</taxon>
        <taxon>Gobiiformes</taxon>
        <taxon>Gobioidei</taxon>
        <taxon>Gobiidae</taxon>
        <taxon>Gobiinae</taxon>
        <taxon>Knipowitschia</taxon>
    </lineage>
</organism>
<evidence type="ECO:0000256" key="3">
    <source>
        <dbReference type="ARBA" id="ARBA00004443"/>
    </source>
</evidence>
<evidence type="ECO:0000256" key="9">
    <source>
        <dbReference type="ARBA" id="ARBA00022516"/>
    </source>
</evidence>
<keyword evidence="17" id="KW-0594">Phospholipid biosynthesis</keyword>
<evidence type="ECO:0000256" key="8">
    <source>
        <dbReference type="ARBA" id="ARBA00018337"/>
    </source>
</evidence>
<comment type="function">
    <text evidence="2">Catalyzes the conversion of phosphatidic acid (PA) to CDP-diacylglycerol (CDP-DAG), an essential intermediate in the synthesis of phosphatidylglycerol, cardiolipin and phosphatidylinositol.</text>
</comment>
<dbReference type="PANTHER" id="PTHR13619:SF0">
    <property type="entry name" value="PHOSPHATIDATE CYTIDYLYLTRANSFERASE, MITOCHONDRIAL"/>
    <property type="match status" value="1"/>
</dbReference>
<evidence type="ECO:0000256" key="1">
    <source>
        <dbReference type="ARBA" id="ARBA00001946"/>
    </source>
</evidence>
<evidence type="ECO:0000256" key="5">
    <source>
        <dbReference type="ARBA" id="ARBA00005189"/>
    </source>
</evidence>
<evidence type="ECO:0000256" key="7">
    <source>
        <dbReference type="ARBA" id="ARBA00012487"/>
    </source>
</evidence>
<dbReference type="Proteomes" id="UP001497482">
    <property type="component" value="Chromosome 9"/>
</dbReference>
<keyword evidence="15" id="KW-0496">Mitochondrion</keyword>
<evidence type="ECO:0000256" key="14">
    <source>
        <dbReference type="ARBA" id="ARBA00023098"/>
    </source>
</evidence>